<dbReference type="PRINTS" id="PR00364">
    <property type="entry name" value="DISEASERSIST"/>
</dbReference>
<dbReference type="AlphaFoldDB" id="A0A1H0QUX2"/>
<dbReference type="OrthoDB" id="3349744at2"/>
<dbReference type="SUPFAM" id="SSF48452">
    <property type="entry name" value="TPR-like"/>
    <property type="match status" value="2"/>
</dbReference>
<dbReference type="InterPro" id="IPR027417">
    <property type="entry name" value="P-loop_NTPase"/>
</dbReference>
<evidence type="ECO:0000313" key="2">
    <source>
        <dbReference type="Proteomes" id="UP000199651"/>
    </source>
</evidence>
<dbReference type="InterPro" id="IPR019734">
    <property type="entry name" value="TPR_rpt"/>
</dbReference>
<dbReference type="InterPro" id="IPR011990">
    <property type="entry name" value="TPR-like_helical_dom_sf"/>
</dbReference>
<dbReference type="SMART" id="SM00028">
    <property type="entry name" value="TPR"/>
    <property type="match status" value="7"/>
</dbReference>
<dbReference type="Pfam" id="PF13424">
    <property type="entry name" value="TPR_12"/>
    <property type="match status" value="3"/>
</dbReference>
<gene>
    <name evidence="1" type="ORF">SAMN05192558_107136</name>
</gene>
<dbReference type="Gene3D" id="1.25.40.10">
    <property type="entry name" value="Tetratricopeptide repeat domain"/>
    <property type="match status" value="2"/>
</dbReference>
<dbReference type="STRING" id="504798.SAMN05421871_104135"/>
<name>A0A1H0QUX2_9PSEU</name>
<proteinExistence type="predicted"/>
<protein>
    <submittedName>
        <fullName evidence="1">Tetratricopeptide (TPR) repeat</fullName>
    </submittedName>
</protein>
<dbReference type="PANTHER" id="PTHR47691:SF3">
    <property type="entry name" value="HTH-TYPE TRANSCRIPTIONAL REGULATOR RV0890C-RELATED"/>
    <property type="match status" value="1"/>
</dbReference>
<evidence type="ECO:0000313" key="1">
    <source>
        <dbReference type="EMBL" id="SDP20516.1"/>
    </source>
</evidence>
<organism evidence="1 2">
    <name type="scientific">Actinokineospora alba</name>
    <dbReference type="NCBI Taxonomy" id="504798"/>
    <lineage>
        <taxon>Bacteria</taxon>
        <taxon>Bacillati</taxon>
        <taxon>Actinomycetota</taxon>
        <taxon>Actinomycetes</taxon>
        <taxon>Pseudonocardiales</taxon>
        <taxon>Pseudonocardiaceae</taxon>
        <taxon>Actinokineospora</taxon>
    </lineage>
</organism>
<reference evidence="2" key="1">
    <citation type="submission" date="2016-10" db="EMBL/GenBank/DDBJ databases">
        <authorList>
            <person name="Varghese N."/>
            <person name="Submissions S."/>
        </authorList>
    </citation>
    <scope>NUCLEOTIDE SEQUENCE [LARGE SCALE GENOMIC DNA]</scope>
    <source>
        <strain evidence="2">IBRC-M 10655</strain>
    </source>
</reference>
<dbReference type="PANTHER" id="PTHR47691">
    <property type="entry name" value="REGULATOR-RELATED"/>
    <property type="match status" value="1"/>
</dbReference>
<keyword evidence="2" id="KW-1185">Reference proteome</keyword>
<dbReference type="EMBL" id="FNJB01000007">
    <property type="protein sequence ID" value="SDP20516.1"/>
    <property type="molecule type" value="Genomic_DNA"/>
</dbReference>
<dbReference type="Gene3D" id="3.40.50.300">
    <property type="entry name" value="P-loop containing nucleotide triphosphate hydrolases"/>
    <property type="match status" value="1"/>
</dbReference>
<sequence>MNNDINNTVTGGVFLSTVIQGRDITVVLPPQIFPAMTGLPPTTPTFTGRDSDLAALLDTLAPVENRVPATVRTAAVGGMGGVGKTELALQAARIALARGWFPGGILFTDMRGYDSDDAVRREPGQALEGLLRAVGVPGEHIPADVQDRSRLLRSVLATYAAQGRRVLVVVDNVAAGAQALPLLPSDGACAAIVTSRHVLADLDARLLNLDTLPAAPATDLLDKALRLRDPADSRVGDQPGAAERLADLCAGLPLALQIVAAQLAANPAKPLAAMTAALDDAASRLEGMTFADRAVRAVFDSSYHQLGDAEARLFRLLSLNPGPDISTAAAASLTGLAEGDAGRGLEALAQAHLIEPGVTYGRWRVHDLLRLHSARHGDAQAEPDRRGQALSRLLEYYLTTTAAANAHIDPRVTDPARLGFPDQARAMDWLDTEYPNLTAATVAAAAADHPAIARDLPQAMWHFLRRRRHLNDWVALSGTAVAASRTLADRDAEATALNGLGSALQTMRRYEEAITAHTDAVELYREVGNRHGEGKALINLGAALEQNRLSDRAATVLAGAVETFQRAGDLLHQAMALQNLGIVQRTIRRFVEAAANHTEAVRIYRELGDRHGEAMALDSLGSDFRSLDRPDEAITAHLEAARLYREVGEPHGEAIALNNLGTALAACRKVDEAIAAYQDAARLHHETDDHNSEAMTLDNLGGALGKARRFTEAVAAHERAVQLYRETGDRHGESSAMHNLGIALRQAGRFDQAIAVHHDTIRICRELGDRFYEAAALHGLGMALHEVRGFDEAAVACQDAAQLFGVLGDDHNKTLALGDLRRAREAQDTAATRWWRRRRPVDREEPS</sequence>
<dbReference type="Proteomes" id="UP000199651">
    <property type="component" value="Unassembled WGS sequence"/>
</dbReference>
<dbReference type="SUPFAM" id="SSF52540">
    <property type="entry name" value="P-loop containing nucleoside triphosphate hydrolases"/>
    <property type="match status" value="1"/>
</dbReference>
<accession>A0A1H0QUX2</accession>
<dbReference type="Pfam" id="PF13374">
    <property type="entry name" value="TPR_10"/>
    <property type="match status" value="1"/>
</dbReference>
<dbReference type="RefSeq" id="WP_091377456.1">
    <property type="nucleotide sequence ID" value="NZ_FNDV01000004.1"/>
</dbReference>